<organism evidence="1 2">
    <name type="scientific">Xenorhabdus bovienii str. kraussei Becker Underwood</name>
    <dbReference type="NCBI Taxonomy" id="1398204"/>
    <lineage>
        <taxon>Bacteria</taxon>
        <taxon>Pseudomonadati</taxon>
        <taxon>Pseudomonadota</taxon>
        <taxon>Gammaproteobacteria</taxon>
        <taxon>Enterobacterales</taxon>
        <taxon>Morganellaceae</taxon>
        <taxon>Xenorhabdus</taxon>
    </lineage>
</organism>
<reference evidence="1" key="1">
    <citation type="submission" date="2013-07" db="EMBL/GenBank/DDBJ databases">
        <title>Sub-species coevolution in mutualistic symbiosis.</title>
        <authorList>
            <person name="Murfin K."/>
            <person name="Klassen J."/>
            <person name="Lee M."/>
            <person name="Forst S."/>
            <person name="Stock P."/>
            <person name="Goodrich-Blair H."/>
        </authorList>
    </citation>
    <scope>NUCLEOTIDE SEQUENCE [LARGE SCALE GENOMIC DNA]</scope>
    <source>
        <strain evidence="1">Kraussei Becker Underwood</strain>
    </source>
</reference>
<dbReference type="EMBL" id="CBSZ010000062">
    <property type="protein sequence ID" value="CDH23183.1"/>
    <property type="molecule type" value="Genomic_DNA"/>
</dbReference>
<dbReference type="HOGENOM" id="CLU_167666_0_0_6"/>
<dbReference type="AlphaFoldDB" id="A0A077PQ81"/>
<evidence type="ECO:0000313" key="2">
    <source>
        <dbReference type="Proteomes" id="UP000028493"/>
    </source>
</evidence>
<name>A0A077PQ81_XENBV</name>
<evidence type="ECO:0000313" key="1">
    <source>
        <dbReference type="EMBL" id="CDH23183.1"/>
    </source>
</evidence>
<dbReference type="RefSeq" id="WP_038195382.1">
    <property type="nucleotide sequence ID" value="NZ_CAWLXS010000150.1"/>
</dbReference>
<proteinExistence type="predicted"/>
<comment type="caution">
    <text evidence="1">The sequence shown here is derived from an EMBL/GenBank/DDBJ whole genome shotgun (WGS) entry which is preliminary data.</text>
</comment>
<protein>
    <recommendedName>
        <fullName evidence="3">Phage protein</fullName>
    </recommendedName>
</protein>
<accession>A0A077PQ81</accession>
<evidence type="ECO:0008006" key="3">
    <source>
        <dbReference type="Google" id="ProtNLM"/>
    </source>
</evidence>
<gene>
    <name evidence="1" type="ORF">XBKB1_1540007</name>
</gene>
<dbReference type="Proteomes" id="UP000028493">
    <property type="component" value="Unassembled WGS sequence"/>
</dbReference>
<sequence>MAKFYPRMQKTSERLLKKYGAKFQVKRDGKYWVDNEGQERHEPGKQFGSIGVKTKYNPNEIDGSLILSTDIKMVFSPDSAIEKGDQVLVDDVWLRVIEPNPIKPADIVLCYQSQLRG</sequence>